<dbReference type="Proteomes" id="UP000793456">
    <property type="component" value="Chromosome XV"/>
</dbReference>
<feature type="non-terminal residue" evidence="1">
    <location>
        <position position="430"/>
    </location>
</feature>
<reference evidence="1" key="1">
    <citation type="submission" date="2018-11" db="EMBL/GenBank/DDBJ databases">
        <title>The sequence and de novo assembly of Larimichthys crocea genome using PacBio and Hi-C technologies.</title>
        <authorList>
            <person name="Xu P."/>
            <person name="Chen B."/>
            <person name="Zhou Z."/>
            <person name="Ke Q."/>
            <person name="Wu Y."/>
            <person name="Bai H."/>
            <person name="Pu F."/>
        </authorList>
    </citation>
    <scope>NUCLEOTIDE SEQUENCE</scope>
    <source>
        <tissue evidence="1">Muscle</tissue>
    </source>
</reference>
<dbReference type="EMBL" id="CM011688">
    <property type="protein sequence ID" value="TMS10096.1"/>
    <property type="molecule type" value="Genomic_DNA"/>
</dbReference>
<gene>
    <name evidence="1" type="ORF">E3U43_002755</name>
</gene>
<accession>A0ACD3QTP7</accession>
<keyword evidence="2" id="KW-1185">Reference proteome</keyword>
<evidence type="ECO:0000313" key="2">
    <source>
        <dbReference type="Proteomes" id="UP000793456"/>
    </source>
</evidence>
<name>A0ACD3QTP7_LARCR</name>
<evidence type="ECO:0000313" key="1">
    <source>
        <dbReference type="EMBL" id="TMS10096.1"/>
    </source>
</evidence>
<protein>
    <submittedName>
        <fullName evidence="1">Uncharacterized protein</fullName>
    </submittedName>
</protein>
<sequence length="430" mass="46484">MADRDPVPLPAEVRAKLAELELELSEGDITQKGYEKKRSKLIGAFFPQAPEMDRPMGQERRTPVTPSSSSRYHRRRSSGSRDERYRSDVHTEAVQAALAKHKERKMAVPMPSKRRSLVVQTSMDAYTPPDTSSGSEGEGQGDGDEEEGGDGEEEDGGGGGGTSSSREGSISMEHWISRAIHGTSSTTTTTSSTASSSSSSTRSGGSGAAGGRLADVLAQHVHISAHHHHLRHHHHHHHHHKTENHSAPPDVTGYTNNTANTTVTDGIQVERAPGAGTATQRQTPKYGNAELMETGDVQQPDPNQPKAEGAQMVAMRGEQLGVVTNWPPSLEAALQRWGTISPKAPCLTTMDTNGKPLYVLTYGKLWSRSVKVAYNLLHKLGTKQEPLVRPGDRVALVFPNNDPAAFMTAFYGCLLAEVVPVPIEVPLTRK</sequence>
<comment type="caution">
    <text evidence="1">The sequence shown here is derived from an EMBL/GenBank/DDBJ whole genome shotgun (WGS) entry which is preliminary data.</text>
</comment>
<organism evidence="1 2">
    <name type="scientific">Larimichthys crocea</name>
    <name type="common">Large yellow croaker</name>
    <name type="synonym">Pseudosciaena crocea</name>
    <dbReference type="NCBI Taxonomy" id="215358"/>
    <lineage>
        <taxon>Eukaryota</taxon>
        <taxon>Metazoa</taxon>
        <taxon>Chordata</taxon>
        <taxon>Craniata</taxon>
        <taxon>Vertebrata</taxon>
        <taxon>Euteleostomi</taxon>
        <taxon>Actinopterygii</taxon>
        <taxon>Neopterygii</taxon>
        <taxon>Teleostei</taxon>
        <taxon>Neoteleostei</taxon>
        <taxon>Acanthomorphata</taxon>
        <taxon>Eupercaria</taxon>
        <taxon>Sciaenidae</taxon>
        <taxon>Larimichthys</taxon>
    </lineage>
</organism>
<proteinExistence type="predicted"/>